<sequence>MSAKEGSVFSQKPSIVDDFMYGTNVANSDVYIRLGFLKKVFGILTCQLVISAIMCMLFMSSETVQGFVRGNSWMMIVSFVASMVLLFALHFKRKEVPMNYILLAVFTVCQSYAVATVVTFYTVRSVIFALGLTAAVTGSLTAYTLTSKRDFRSLYASLFSGLFILLIAGMAEFFFHSESFQMLLAGGGAILFSLFIIFDINMVMHHLSPEDYILASINLYLDIINLFLHILRIVGERK</sequence>
<organism evidence="6 7">
    <name type="scientific">Dimorphilus gyrociliatus</name>
    <dbReference type="NCBI Taxonomy" id="2664684"/>
    <lineage>
        <taxon>Eukaryota</taxon>
        <taxon>Metazoa</taxon>
        <taxon>Spiralia</taxon>
        <taxon>Lophotrochozoa</taxon>
        <taxon>Annelida</taxon>
        <taxon>Polychaeta</taxon>
        <taxon>Polychaeta incertae sedis</taxon>
        <taxon>Dinophilidae</taxon>
        <taxon>Dimorphilus</taxon>
    </lineage>
</organism>
<evidence type="ECO:0000256" key="4">
    <source>
        <dbReference type="ARBA" id="ARBA00023136"/>
    </source>
</evidence>
<comment type="similarity">
    <text evidence="5">Belongs to the BI1 family.</text>
</comment>
<evidence type="ECO:0000313" key="7">
    <source>
        <dbReference type="Proteomes" id="UP000549394"/>
    </source>
</evidence>
<dbReference type="GO" id="GO:0043066">
    <property type="term" value="P:negative regulation of apoptotic process"/>
    <property type="evidence" value="ECO:0007669"/>
    <property type="project" value="TreeGrafter"/>
</dbReference>
<dbReference type="InterPro" id="IPR006214">
    <property type="entry name" value="Bax_inhibitor_1-related"/>
</dbReference>
<feature type="transmembrane region" description="Helical" evidence="5">
    <location>
        <begin position="72"/>
        <end position="89"/>
    </location>
</feature>
<dbReference type="AlphaFoldDB" id="A0A7I8VGP3"/>
<name>A0A7I8VGP3_9ANNE</name>
<feature type="transmembrane region" description="Helical" evidence="5">
    <location>
        <begin position="212"/>
        <end position="234"/>
    </location>
</feature>
<evidence type="ECO:0000256" key="3">
    <source>
        <dbReference type="ARBA" id="ARBA00022989"/>
    </source>
</evidence>
<feature type="transmembrane region" description="Helical" evidence="5">
    <location>
        <begin position="180"/>
        <end position="200"/>
    </location>
</feature>
<dbReference type="Proteomes" id="UP000549394">
    <property type="component" value="Unassembled WGS sequence"/>
</dbReference>
<dbReference type="PANTHER" id="PTHR23291:SF50">
    <property type="entry name" value="PROTEIN LIFEGUARD 4"/>
    <property type="match status" value="1"/>
</dbReference>
<dbReference type="PANTHER" id="PTHR23291">
    <property type="entry name" value="BAX INHIBITOR-RELATED"/>
    <property type="match status" value="1"/>
</dbReference>
<proteinExistence type="inferred from homology"/>
<keyword evidence="3 5" id="KW-1133">Transmembrane helix</keyword>
<feature type="transmembrane region" description="Helical" evidence="5">
    <location>
        <begin position="101"/>
        <end position="121"/>
    </location>
</feature>
<evidence type="ECO:0000256" key="5">
    <source>
        <dbReference type="RuleBase" id="RU004379"/>
    </source>
</evidence>
<gene>
    <name evidence="6" type="ORF">DGYR_LOCUS4248</name>
</gene>
<evidence type="ECO:0000256" key="2">
    <source>
        <dbReference type="ARBA" id="ARBA00022692"/>
    </source>
</evidence>
<keyword evidence="4 5" id="KW-0472">Membrane</keyword>
<keyword evidence="2 5" id="KW-0812">Transmembrane</keyword>
<dbReference type="Pfam" id="PF01027">
    <property type="entry name" value="Bax1-I"/>
    <property type="match status" value="1"/>
</dbReference>
<feature type="transmembrane region" description="Helical" evidence="5">
    <location>
        <begin position="40"/>
        <end position="60"/>
    </location>
</feature>
<evidence type="ECO:0000256" key="1">
    <source>
        <dbReference type="ARBA" id="ARBA00004141"/>
    </source>
</evidence>
<reference evidence="6 7" key="1">
    <citation type="submission" date="2020-08" db="EMBL/GenBank/DDBJ databases">
        <authorList>
            <person name="Hejnol A."/>
        </authorList>
    </citation>
    <scope>NUCLEOTIDE SEQUENCE [LARGE SCALE GENOMIC DNA]</scope>
</reference>
<accession>A0A7I8VGP3</accession>
<keyword evidence="7" id="KW-1185">Reference proteome</keyword>
<dbReference type="GO" id="GO:0016020">
    <property type="term" value="C:membrane"/>
    <property type="evidence" value="ECO:0007669"/>
    <property type="project" value="UniProtKB-SubCell"/>
</dbReference>
<comment type="subcellular location">
    <subcellularLocation>
        <location evidence="1">Membrane</location>
        <topology evidence="1">Multi-pass membrane protein</topology>
    </subcellularLocation>
</comment>
<dbReference type="EMBL" id="CAJFCJ010000006">
    <property type="protein sequence ID" value="CAD5115516.1"/>
    <property type="molecule type" value="Genomic_DNA"/>
</dbReference>
<feature type="transmembrane region" description="Helical" evidence="5">
    <location>
        <begin position="153"/>
        <end position="174"/>
    </location>
</feature>
<evidence type="ECO:0000313" key="6">
    <source>
        <dbReference type="EMBL" id="CAD5115516.1"/>
    </source>
</evidence>
<protein>
    <submittedName>
        <fullName evidence="6">DgyrCDS4482</fullName>
    </submittedName>
</protein>
<comment type="caution">
    <text evidence="6">The sequence shown here is derived from an EMBL/GenBank/DDBJ whole genome shotgun (WGS) entry which is preliminary data.</text>
</comment>
<dbReference type="OrthoDB" id="7933078at2759"/>
<feature type="transmembrane region" description="Helical" evidence="5">
    <location>
        <begin position="127"/>
        <end position="146"/>
    </location>
</feature>